<dbReference type="PANTHER" id="PTHR10655:SF63">
    <property type="entry name" value="PHOSPHOLIPASE_CARBOXYLESTERASE_THIOESTERASE DOMAIN-CONTAINING PROTEIN"/>
    <property type="match status" value="1"/>
</dbReference>
<evidence type="ECO:0000313" key="4">
    <source>
        <dbReference type="Proteomes" id="UP001642482"/>
    </source>
</evidence>
<comment type="caution">
    <text evidence="3">The sequence shown here is derived from an EMBL/GenBank/DDBJ whole genome shotgun (WGS) entry which is preliminary data.</text>
</comment>
<sequence>MTITDPPEKSFGAIHVVEPKAGHTHTHTAILLHGRGSTGEEFAEELFETFLSPDKGTSLPNDQRPTLADKLPTWRWVFPSSPSTWNATFKEWMPAWFEAHSLADPTLRQDLQMPGLRASVQHVEQIIDEEIKILRGAGYASDAHAHLVFGGISLGGAVALWTLLSTKTPEQPLACFAVASTWLPFAKEVEAYLVADKASVEYEEQGFKFVQSMMAPLHQSMRQRKEQQTATADAASSVLKAPVFVGHGRDDAYVDIELGQQVQQVLTAVGFTVEWNEYEGAEQEGHWIKEPEEMDDLRKFFAAVVNR</sequence>
<dbReference type="Pfam" id="PF02230">
    <property type="entry name" value="Abhydrolase_2"/>
    <property type="match status" value="2"/>
</dbReference>
<dbReference type="InterPro" id="IPR029058">
    <property type="entry name" value="AB_hydrolase_fold"/>
</dbReference>
<comment type="similarity">
    <text evidence="1">Belongs to the AB hydrolase superfamily. AB hydrolase 2 family.</text>
</comment>
<dbReference type="Gene3D" id="3.40.50.1820">
    <property type="entry name" value="alpha/beta hydrolase"/>
    <property type="match status" value="1"/>
</dbReference>
<dbReference type="PANTHER" id="PTHR10655">
    <property type="entry name" value="LYSOPHOSPHOLIPASE-RELATED"/>
    <property type="match status" value="1"/>
</dbReference>
<dbReference type="SUPFAM" id="SSF53474">
    <property type="entry name" value="alpha/beta-Hydrolases"/>
    <property type="match status" value="1"/>
</dbReference>
<dbReference type="InterPro" id="IPR003140">
    <property type="entry name" value="PLipase/COase/thioEstase"/>
</dbReference>
<reference evidence="3 4" key="1">
    <citation type="submission" date="2024-01" db="EMBL/GenBank/DDBJ databases">
        <authorList>
            <person name="Allen C."/>
            <person name="Tagirdzhanova G."/>
        </authorList>
    </citation>
    <scope>NUCLEOTIDE SEQUENCE [LARGE SCALE GENOMIC DNA]</scope>
</reference>
<gene>
    <name evidence="3" type="ORF">SEUCBS140593_002267</name>
</gene>
<organism evidence="3 4">
    <name type="scientific">Sporothrix eucalyptigena</name>
    <dbReference type="NCBI Taxonomy" id="1812306"/>
    <lineage>
        <taxon>Eukaryota</taxon>
        <taxon>Fungi</taxon>
        <taxon>Dikarya</taxon>
        <taxon>Ascomycota</taxon>
        <taxon>Pezizomycotina</taxon>
        <taxon>Sordariomycetes</taxon>
        <taxon>Sordariomycetidae</taxon>
        <taxon>Ophiostomatales</taxon>
        <taxon>Ophiostomataceae</taxon>
        <taxon>Sporothrix</taxon>
    </lineage>
</organism>
<proteinExistence type="inferred from homology"/>
<keyword evidence="4" id="KW-1185">Reference proteome</keyword>
<name>A0ABP0B564_9PEZI</name>
<dbReference type="InterPro" id="IPR050565">
    <property type="entry name" value="LYPA1-2/EST-like"/>
</dbReference>
<accession>A0ABP0B564</accession>
<feature type="domain" description="Phospholipase/carboxylesterase/thioesterase" evidence="2">
    <location>
        <begin position="229"/>
        <end position="303"/>
    </location>
</feature>
<feature type="domain" description="Phospholipase/carboxylesterase/thioesterase" evidence="2">
    <location>
        <begin position="22"/>
        <end position="191"/>
    </location>
</feature>
<evidence type="ECO:0000259" key="2">
    <source>
        <dbReference type="Pfam" id="PF02230"/>
    </source>
</evidence>
<evidence type="ECO:0000313" key="3">
    <source>
        <dbReference type="EMBL" id="CAK7214689.1"/>
    </source>
</evidence>
<dbReference type="Proteomes" id="UP001642482">
    <property type="component" value="Unassembled WGS sequence"/>
</dbReference>
<protein>
    <recommendedName>
        <fullName evidence="2">Phospholipase/carboxylesterase/thioesterase domain-containing protein</fullName>
    </recommendedName>
</protein>
<evidence type="ECO:0000256" key="1">
    <source>
        <dbReference type="ARBA" id="ARBA00006499"/>
    </source>
</evidence>
<dbReference type="EMBL" id="CAWUHD010000015">
    <property type="protein sequence ID" value="CAK7214689.1"/>
    <property type="molecule type" value="Genomic_DNA"/>
</dbReference>